<accession>A0AB34FJG7</accession>
<feature type="signal peptide" evidence="2">
    <location>
        <begin position="1"/>
        <end position="17"/>
    </location>
</feature>
<protein>
    <submittedName>
        <fullName evidence="3">Uncharacterized protein</fullName>
    </submittedName>
</protein>
<organism evidence="3 4">
    <name type="scientific">Purpureocillium lavendulum</name>
    <dbReference type="NCBI Taxonomy" id="1247861"/>
    <lineage>
        <taxon>Eukaryota</taxon>
        <taxon>Fungi</taxon>
        <taxon>Dikarya</taxon>
        <taxon>Ascomycota</taxon>
        <taxon>Pezizomycotina</taxon>
        <taxon>Sordariomycetes</taxon>
        <taxon>Hypocreomycetidae</taxon>
        <taxon>Hypocreales</taxon>
        <taxon>Ophiocordycipitaceae</taxon>
        <taxon>Purpureocillium</taxon>
    </lineage>
</organism>
<name>A0AB34FJG7_9HYPO</name>
<dbReference type="Proteomes" id="UP001163105">
    <property type="component" value="Unassembled WGS sequence"/>
</dbReference>
<feature type="compositionally biased region" description="Gly residues" evidence="1">
    <location>
        <begin position="97"/>
        <end position="113"/>
    </location>
</feature>
<evidence type="ECO:0000256" key="1">
    <source>
        <dbReference type="SAM" id="MobiDB-lite"/>
    </source>
</evidence>
<feature type="compositionally biased region" description="Low complexity" evidence="1">
    <location>
        <begin position="114"/>
        <end position="161"/>
    </location>
</feature>
<comment type="caution">
    <text evidence="3">The sequence shown here is derived from an EMBL/GenBank/DDBJ whole genome shotgun (WGS) entry which is preliminary data.</text>
</comment>
<sequence length="161" mass="16538">MKFQALLLLSLSSVAFAAVPSRVVPRANGAVHSVAAQAKAEIVNTVYDGSAPAKVKEIFKGKNPLLPCPPKSVCTVGSRCTSALKDLSLVAQCPGQQQGGQQQGGQQQGGQQQGGQQQAGQGGQADPSQGGQYGQNQQAQGVQRQQAPGTQQQQGPAGQHQ</sequence>
<proteinExistence type="predicted"/>
<feature type="region of interest" description="Disordered" evidence="1">
    <location>
        <begin position="94"/>
        <end position="161"/>
    </location>
</feature>
<dbReference type="AlphaFoldDB" id="A0AB34FJG7"/>
<evidence type="ECO:0000256" key="2">
    <source>
        <dbReference type="SAM" id="SignalP"/>
    </source>
</evidence>
<keyword evidence="2" id="KW-0732">Signal</keyword>
<keyword evidence="4" id="KW-1185">Reference proteome</keyword>
<evidence type="ECO:0000313" key="3">
    <source>
        <dbReference type="EMBL" id="KAJ6439539.1"/>
    </source>
</evidence>
<reference evidence="3" key="1">
    <citation type="submission" date="2023-01" db="EMBL/GenBank/DDBJ databases">
        <title>The growth and conidiation of Purpureocillium lavendulum are regulated by nitrogen source and histone H3K14 acetylation.</title>
        <authorList>
            <person name="Tang P."/>
            <person name="Han J."/>
            <person name="Zhang C."/>
            <person name="Tang P."/>
            <person name="Qi F."/>
            <person name="Zhang K."/>
            <person name="Liang L."/>
        </authorList>
    </citation>
    <scope>NUCLEOTIDE SEQUENCE</scope>
    <source>
        <strain evidence="3">YMF1.00683</strain>
    </source>
</reference>
<gene>
    <name evidence="3" type="ORF">O9K51_07426</name>
</gene>
<dbReference type="EMBL" id="JAQHRD010000006">
    <property type="protein sequence ID" value="KAJ6439539.1"/>
    <property type="molecule type" value="Genomic_DNA"/>
</dbReference>
<feature type="chain" id="PRO_5044212223" evidence="2">
    <location>
        <begin position="18"/>
        <end position="161"/>
    </location>
</feature>
<evidence type="ECO:0000313" key="4">
    <source>
        <dbReference type="Proteomes" id="UP001163105"/>
    </source>
</evidence>